<reference evidence="1 2" key="2">
    <citation type="journal article" date="2017" name="Front. Plant Sci.">
        <title>Gene Classification and Mining of Molecular Markers Useful in Red Clover (Trifolium pratense) Breeding.</title>
        <authorList>
            <person name="Istvanek J."/>
            <person name="Dluhosova J."/>
            <person name="Dluhos P."/>
            <person name="Patkova L."/>
            <person name="Nedelnik J."/>
            <person name="Repkova J."/>
        </authorList>
    </citation>
    <scope>NUCLEOTIDE SEQUENCE [LARGE SCALE GENOMIC DNA]</scope>
    <source>
        <strain evidence="2">cv. Tatra</strain>
        <tissue evidence="1">Young leaves</tissue>
    </source>
</reference>
<dbReference type="AlphaFoldDB" id="A0A2K3KER8"/>
<organism evidence="1 2">
    <name type="scientific">Trifolium pratense</name>
    <name type="common">Red clover</name>
    <dbReference type="NCBI Taxonomy" id="57577"/>
    <lineage>
        <taxon>Eukaryota</taxon>
        <taxon>Viridiplantae</taxon>
        <taxon>Streptophyta</taxon>
        <taxon>Embryophyta</taxon>
        <taxon>Tracheophyta</taxon>
        <taxon>Spermatophyta</taxon>
        <taxon>Magnoliopsida</taxon>
        <taxon>eudicotyledons</taxon>
        <taxon>Gunneridae</taxon>
        <taxon>Pentapetalae</taxon>
        <taxon>rosids</taxon>
        <taxon>fabids</taxon>
        <taxon>Fabales</taxon>
        <taxon>Fabaceae</taxon>
        <taxon>Papilionoideae</taxon>
        <taxon>50 kb inversion clade</taxon>
        <taxon>NPAAA clade</taxon>
        <taxon>Hologalegina</taxon>
        <taxon>IRL clade</taxon>
        <taxon>Trifolieae</taxon>
        <taxon>Trifolium</taxon>
    </lineage>
</organism>
<sequence length="43" mass="4903">MEAATTITTAAKLVQNSILYGVRFTYATHHQPLQSQRHCQEEE</sequence>
<evidence type="ECO:0000313" key="2">
    <source>
        <dbReference type="Proteomes" id="UP000236291"/>
    </source>
</evidence>
<reference evidence="1 2" key="1">
    <citation type="journal article" date="2014" name="Am. J. Bot.">
        <title>Genome assembly and annotation for red clover (Trifolium pratense; Fabaceae).</title>
        <authorList>
            <person name="Istvanek J."/>
            <person name="Jaros M."/>
            <person name="Krenek A."/>
            <person name="Repkova J."/>
        </authorList>
    </citation>
    <scope>NUCLEOTIDE SEQUENCE [LARGE SCALE GENOMIC DNA]</scope>
    <source>
        <strain evidence="2">cv. Tatra</strain>
        <tissue evidence="1">Young leaves</tissue>
    </source>
</reference>
<dbReference type="Proteomes" id="UP000236291">
    <property type="component" value="Unassembled WGS sequence"/>
</dbReference>
<protein>
    <submittedName>
        <fullName evidence="1">Uncharacterized protein</fullName>
    </submittedName>
</protein>
<gene>
    <name evidence="1" type="ORF">L195_g062284</name>
</gene>
<dbReference type="EMBL" id="ASHM01170236">
    <property type="protein sequence ID" value="PNX64781.1"/>
    <property type="molecule type" value="Genomic_DNA"/>
</dbReference>
<name>A0A2K3KER8_TRIPR</name>
<evidence type="ECO:0000313" key="1">
    <source>
        <dbReference type="EMBL" id="PNX64781.1"/>
    </source>
</evidence>
<comment type="caution">
    <text evidence="1">The sequence shown here is derived from an EMBL/GenBank/DDBJ whole genome shotgun (WGS) entry which is preliminary data.</text>
</comment>
<accession>A0A2K3KER8</accession>
<proteinExistence type="predicted"/>